<sequence length="301" mass="34428">MVSRLHRRLKKTLCYGPRQKLNRLSVPLIDLTVDYFDKTSPYDHLDANFVSRLSTEGAVSPCVLIIALLYLERIRKKNKEYYEGKSPDDLFAIALLCASKFLFDDGIDDSVYNGEWATSCSKSLRLINKLEIEFLQKLDWRVLVRESDFFSALSLLEQVLARRQISSRGFCTYTELEVLSRNIGFQKLHELILKPIALVIGIVSLSYLLALGSLHNVNTPARAVNQTLLAYRNGTDEAMGKLLPYKIMDRPDLSVDSFTTGSRISLVTYQKDQIIWLRYFLAPTNNSKIDIDRVPIKFVSF</sequence>
<name>A0A085M5S6_9BILA</name>
<comment type="similarity">
    <text evidence="1">Belongs to the CNPPD1 family.</text>
</comment>
<evidence type="ECO:0000256" key="2">
    <source>
        <dbReference type="ARBA" id="ARBA00040808"/>
    </source>
</evidence>
<feature type="transmembrane region" description="Helical" evidence="3">
    <location>
        <begin position="191"/>
        <end position="210"/>
    </location>
</feature>
<dbReference type="GO" id="GO:0000307">
    <property type="term" value="C:cyclin-dependent protein kinase holoenzyme complex"/>
    <property type="evidence" value="ECO:0007669"/>
    <property type="project" value="TreeGrafter"/>
</dbReference>
<dbReference type="EMBL" id="KL367568">
    <property type="protein sequence ID" value="KFD63680.1"/>
    <property type="molecule type" value="Genomic_DNA"/>
</dbReference>
<dbReference type="GO" id="GO:0005634">
    <property type="term" value="C:nucleus"/>
    <property type="evidence" value="ECO:0007669"/>
    <property type="project" value="TreeGrafter"/>
</dbReference>
<dbReference type="AlphaFoldDB" id="A0A085M5S6"/>
<dbReference type="GO" id="GO:0019901">
    <property type="term" value="F:protein kinase binding"/>
    <property type="evidence" value="ECO:0007669"/>
    <property type="project" value="InterPro"/>
</dbReference>
<dbReference type="PANTHER" id="PTHR15615">
    <property type="match status" value="1"/>
</dbReference>
<gene>
    <name evidence="4" type="ORF">M513_06606</name>
    <name evidence="5" type="ORF">M514_06606</name>
</gene>
<dbReference type="EMBL" id="KL363226">
    <property type="protein sequence ID" value="KFD52572.1"/>
    <property type="molecule type" value="Genomic_DNA"/>
</dbReference>
<keyword evidence="3" id="KW-0812">Transmembrane</keyword>
<evidence type="ECO:0000313" key="4">
    <source>
        <dbReference type="EMBL" id="KFD52572.1"/>
    </source>
</evidence>
<dbReference type="CDD" id="cd20557">
    <property type="entry name" value="CYCLIN_ScPCL1-like"/>
    <property type="match status" value="1"/>
</dbReference>
<dbReference type="PANTHER" id="PTHR15615:SF108">
    <property type="entry name" value="PROTEIN CNPPD1"/>
    <property type="match status" value="1"/>
</dbReference>
<keyword evidence="6" id="KW-1185">Reference proteome</keyword>
<dbReference type="Pfam" id="PF08613">
    <property type="entry name" value="Cyclin"/>
    <property type="match status" value="1"/>
</dbReference>
<evidence type="ECO:0000313" key="5">
    <source>
        <dbReference type="EMBL" id="KFD63680.1"/>
    </source>
</evidence>
<accession>A0A085M5S6</accession>
<organism evidence="4 6">
    <name type="scientific">Trichuris suis</name>
    <name type="common">pig whipworm</name>
    <dbReference type="NCBI Taxonomy" id="68888"/>
    <lineage>
        <taxon>Eukaryota</taxon>
        <taxon>Metazoa</taxon>
        <taxon>Ecdysozoa</taxon>
        <taxon>Nematoda</taxon>
        <taxon>Enoplea</taxon>
        <taxon>Dorylaimia</taxon>
        <taxon>Trichinellida</taxon>
        <taxon>Trichuridae</taxon>
        <taxon>Trichuris</taxon>
    </lineage>
</organism>
<keyword evidence="3" id="KW-0472">Membrane</keyword>
<protein>
    <recommendedName>
        <fullName evidence="2">Protein CNPPD1</fullName>
    </recommendedName>
</protein>
<evidence type="ECO:0000256" key="3">
    <source>
        <dbReference type="SAM" id="Phobius"/>
    </source>
</evidence>
<reference evidence="4 6" key="1">
    <citation type="journal article" date="2014" name="Nat. Genet.">
        <title>Genome and transcriptome of the porcine whipworm Trichuris suis.</title>
        <authorList>
            <person name="Jex A.R."/>
            <person name="Nejsum P."/>
            <person name="Schwarz E.M."/>
            <person name="Hu L."/>
            <person name="Young N.D."/>
            <person name="Hall R.S."/>
            <person name="Korhonen P.K."/>
            <person name="Liao S."/>
            <person name="Thamsborg S."/>
            <person name="Xia J."/>
            <person name="Xu P."/>
            <person name="Wang S."/>
            <person name="Scheerlinck J.P."/>
            <person name="Hofmann A."/>
            <person name="Sternberg P.W."/>
            <person name="Wang J."/>
            <person name="Gasser R.B."/>
        </authorList>
    </citation>
    <scope>NUCLEOTIDE SEQUENCE [LARGE SCALE GENOMIC DNA]</scope>
    <source>
        <strain evidence="5">DCEP-RM93F</strain>
        <strain evidence="4">DCEP-RM93M</strain>
    </source>
</reference>
<proteinExistence type="inferred from homology"/>
<keyword evidence="3" id="KW-1133">Transmembrane helix</keyword>
<evidence type="ECO:0000256" key="1">
    <source>
        <dbReference type="ARBA" id="ARBA00038508"/>
    </source>
</evidence>
<dbReference type="GO" id="GO:0016538">
    <property type="term" value="F:cyclin-dependent protein serine/threonine kinase regulator activity"/>
    <property type="evidence" value="ECO:0007669"/>
    <property type="project" value="TreeGrafter"/>
</dbReference>
<dbReference type="Proteomes" id="UP000030758">
    <property type="component" value="Unassembled WGS sequence"/>
</dbReference>
<evidence type="ECO:0000313" key="6">
    <source>
        <dbReference type="Proteomes" id="UP000030764"/>
    </source>
</evidence>
<dbReference type="Gene3D" id="1.10.472.10">
    <property type="entry name" value="Cyclin-like"/>
    <property type="match status" value="1"/>
</dbReference>
<dbReference type="InterPro" id="IPR013922">
    <property type="entry name" value="Cyclin_PHO80-like"/>
</dbReference>
<dbReference type="Proteomes" id="UP000030764">
    <property type="component" value="Unassembled WGS sequence"/>
</dbReference>